<evidence type="ECO:0000256" key="1">
    <source>
        <dbReference type="SAM" id="MobiDB-lite"/>
    </source>
</evidence>
<dbReference type="EMBL" id="SDEE01000117">
    <property type="protein sequence ID" value="RXW21207.1"/>
    <property type="molecule type" value="Genomic_DNA"/>
</dbReference>
<feature type="compositionally biased region" description="Acidic residues" evidence="1">
    <location>
        <begin position="168"/>
        <end position="178"/>
    </location>
</feature>
<feature type="compositionally biased region" description="Basic and acidic residues" evidence="1">
    <location>
        <begin position="15"/>
        <end position="41"/>
    </location>
</feature>
<organism evidence="2 3">
    <name type="scientific">Candolleomyces aberdarensis</name>
    <dbReference type="NCBI Taxonomy" id="2316362"/>
    <lineage>
        <taxon>Eukaryota</taxon>
        <taxon>Fungi</taxon>
        <taxon>Dikarya</taxon>
        <taxon>Basidiomycota</taxon>
        <taxon>Agaricomycotina</taxon>
        <taxon>Agaricomycetes</taxon>
        <taxon>Agaricomycetidae</taxon>
        <taxon>Agaricales</taxon>
        <taxon>Agaricineae</taxon>
        <taxon>Psathyrellaceae</taxon>
        <taxon>Candolleomyces</taxon>
    </lineage>
</organism>
<name>A0A4Q2DMG5_9AGAR</name>
<gene>
    <name evidence="2" type="ORF">EST38_g4651</name>
</gene>
<reference evidence="2 3" key="1">
    <citation type="submission" date="2019-01" db="EMBL/GenBank/DDBJ databases">
        <title>Draft genome sequence of Psathyrella aberdarensis IHI B618.</title>
        <authorList>
            <person name="Buettner E."/>
            <person name="Kellner H."/>
        </authorList>
    </citation>
    <scope>NUCLEOTIDE SEQUENCE [LARGE SCALE GENOMIC DNA]</scope>
    <source>
        <strain evidence="2 3">IHI B618</strain>
    </source>
</reference>
<proteinExistence type="predicted"/>
<dbReference type="AlphaFoldDB" id="A0A4Q2DMG5"/>
<feature type="compositionally biased region" description="Basic residues" evidence="1">
    <location>
        <begin position="184"/>
        <end position="202"/>
    </location>
</feature>
<feature type="region of interest" description="Disordered" evidence="1">
    <location>
        <begin position="1"/>
        <end position="59"/>
    </location>
</feature>
<feature type="region of interest" description="Disordered" evidence="1">
    <location>
        <begin position="137"/>
        <end position="274"/>
    </location>
</feature>
<accession>A0A4Q2DMG5</accession>
<evidence type="ECO:0000313" key="3">
    <source>
        <dbReference type="Proteomes" id="UP000290288"/>
    </source>
</evidence>
<evidence type="ECO:0000313" key="2">
    <source>
        <dbReference type="EMBL" id="RXW21207.1"/>
    </source>
</evidence>
<comment type="caution">
    <text evidence="2">The sequence shown here is derived from an EMBL/GenBank/DDBJ whole genome shotgun (WGS) entry which is preliminary data.</text>
</comment>
<feature type="compositionally biased region" description="Basic residues" evidence="1">
    <location>
        <begin position="226"/>
        <end position="236"/>
    </location>
</feature>
<protein>
    <submittedName>
        <fullName evidence="2">Uncharacterized protein</fullName>
    </submittedName>
</protein>
<dbReference type="Proteomes" id="UP000290288">
    <property type="component" value="Unassembled WGS sequence"/>
</dbReference>
<dbReference type="OrthoDB" id="3014170at2759"/>
<keyword evidence="3" id="KW-1185">Reference proteome</keyword>
<sequence length="673" mass="73907">MHESNSNFKGGDLLNRYDRKTREEAKAERDQKAASDTEKALSRKKGLKKAAHLENESQMTAKNQVNKIGAVYSAATAALPPLSLKRRDAGDAAVNGPTKKKKVVQKMILVEVSESEDDNGPEFEEAMDITEDTVTPVILQAPSGDISSPSGEEYVPSDGGSEVSSDGGEVELGDDDPDTVLNKQQKRGKKQKKGLIARKKVKAMRDRLLDASESDNTLGTALSVKSGKKSRSKSSKSAKSATPTHLTGVKPSWNEGEDMYHPGKDQPQSVSSSMSSFPIDFVDLVGAQESGDEGPRIREGAGMAGLGSEGDDEIEHQALTMKHGTKMAIKSIAKIGRTTDAPVVKKKNRASVRALPKEVSQYFQYIKIVAVDHLGQDDPWSSIFDGDLCEMWNGIYGTKTKNPISADVRDGRQFDLFKEVKACVNQAISSEWKNRLARAATAALESEFDIRSLESSEECANFVKLIMGANDRVSKKQPFLWRGSDRVGWSGEDVTKDGGLFLGCMVMRVLAEHFAFVSDIPPDVLVPSEKPRGALMMSILALLQALEYSRNGVLKVPKGRISFFSQENWGDYESTKVIDGVTKRVHVRQSTVFKSKIESLTDEHWVRIVEAAKSYLGKRKENFLGRAKVEEHPEVVVDDDLESDGELFDPMFDKDNRRLAEPGSAPADDVHTH</sequence>
<feature type="region of interest" description="Disordered" evidence="1">
    <location>
        <begin position="652"/>
        <end position="673"/>
    </location>
</feature>
<feature type="compositionally biased region" description="Low complexity" evidence="1">
    <location>
        <begin position="157"/>
        <end position="167"/>
    </location>
</feature>